<evidence type="ECO:0000313" key="2">
    <source>
        <dbReference type="EMBL" id="TMW60578.1"/>
    </source>
</evidence>
<dbReference type="Pfam" id="PF00612">
    <property type="entry name" value="IQ"/>
    <property type="match status" value="1"/>
</dbReference>
<gene>
    <name evidence="2" type="ORF">Poli38472_000620</name>
</gene>
<dbReference type="Gene3D" id="1.20.5.190">
    <property type="match status" value="1"/>
</dbReference>
<feature type="compositionally biased region" description="Acidic residues" evidence="1">
    <location>
        <begin position="22"/>
        <end position="34"/>
    </location>
</feature>
<comment type="caution">
    <text evidence="2">The sequence shown here is derived from an EMBL/GenBank/DDBJ whole genome shotgun (WGS) entry which is preliminary data.</text>
</comment>
<dbReference type="InterPro" id="IPR000048">
    <property type="entry name" value="IQ_motif_EF-hand-BS"/>
</dbReference>
<dbReference type="SMART" id="SM00015">
    <property type="entry name" value="IQ"/>
    <property type="match status" value="3"/>
</dbReference>
<feature type="region of interest" description="Disordered" evidence="1">
    <location>
        <begin position="1"/>
        <end position="34"/>
    </location>
</feature>
<dbReference type="OrthoDB" id="78094at2759"/>
<reference evidence="2" key="1">
    <citation type="submission" date="2019-03" db="EMBL/GenBank/DDBJ databases">
        <title>Long read genome sequence of the mycoparasitic Pythium oligandrum ATCC 38472 isolated from sugarbeet rhizosphere.</title>
        <authorList>
            <person name="Gaulin E."/>
        </authorList>
    </citation>
    <scope>NUCLEOTIDE SEQUENCE</scope>
    <source>
        <strain evidence="2">ATCC 38472_TT</strain>
    </source>
</reference>
<sequence>METTQAPSPRNDPSLIPGNDQELADDSVVPEDESSVGSTLFYSDFKTPYLTCSRCNSVTFIDVRRVRPKDAPRDPDALSLYEQVPICAGCGTTKYLRAGVVSFQEKIAEEQQAIKEFERKRGPATELIQRIARGFMGRLEYRRRKLAWERYIRKINQSATMVQTRVRGMQARRRTILERCLRIIRTLHPSILKFALTARPDCPPVFWYDNPSELQILFWNYREFVRRSGGKPPLVKVETNILEITRRMLLREYELVSRIQSRWRGLTTRLVFFEFKRQRGWLRGLQQSPAIKIQRLFRAHCAKRRCKALREVRNYPQHRAKYVQERVKQAEDEKAKTFRARLLAKYRLSYQVNKTSKMMALEAKPESTSVHTQSNDVTHSLRKTPRVVAKTSDKAQFFQLTVGNNHEVDSSPVKSLDKMHPNARKLAQVKRQLEAKRKRLTQVRGPRLHILHAQAYATSIETNGNDDSHDESDRL</sequence>
<evidence type="ECO:0000313" key="3">
    <source>
        <dbReference type="Proteomes" id="UP000794436"/>
    </source>
</evidence>
<proteinExistence type="predicted"/>
<evidence type="ECO:0000256" key="1">
    <source>
        <dbReference type="SAM" id="MobiDB-lite"/>
    </source>
</evidence>
<name>A0A8K1CDF9_PYTOL</name>
<organism evidence="2 3">
    <name type="scientific">Pythium oligandrum</name>
    <name type="common">Mycoparasitic fungus</name>
    <dbReference type="NCBI Taxonomy" id="41045"/>
    <lineage>
        <taxon>Eukaryota</taxon>
        <taxon>Sar</taxon>
        <taxon>Stramenopiles</taxon>
        <taxon>Oomycota</taxon>
        <taxon>Peronosporomycetes</taxon>
        <taxon>Pythiales</taxon>
        <taxon>Pythiaceae</taxon>
        <taxon>Pythium</taxon>
    </lineage>
</organism>
<dbReference type="EMBL" id="SPLM01000108">
    <property type="protein sequence ID" value="TMW60578.1"/>
    <property type="molecule type" value="Genomic_DNA"/>
</dbReference>
<dbReference type="Proteomes" id="UP000794436">
    <property type="component" value="Unassembled WGS sequence"/>
</dbReference>
<keyword evidence="3" id="KW-1185">Reference proteome</keyword>
<dbReference type="AlphaFoldDB" id="A0A8K1CDF9"/>
<protein>
    <submittedName>
        <fullName evidence="2">Uncharacterized protein</fullName>
    </submittedName>
</protein>
<accession>A0A8K1CDF9</accession>
<dbReference type="PROSITE" id="PS50096">
    <property type="entry name" value="IQ"/>
    <property type="match status" value="3"/>
</dbReference>